<proteinExistence type="predicted"/>
<gene>
    <name evidence="2" type="ORF">P280DRAFT_517264</name>
</gene>
<evidence type="ECO:0000256" key="1">
    <source>
        <dbReference type="SAM" id="MobiDB-lite"/>
    </source>
</evidence>
<organism evidence="2 3">
    <name type="scientific">Massarina eburnea CBS 473.64</name>
    <dbReference type="NCBI Taxonomy" id="1395130"/>
    <lineage>
        <taxon>Eukaryota</taxon>
        <taxon>Fungi</taxon>
        <taxon>Dikarya</taxon>
        <taxon>Ascomycota</taxon>
        <taxon>Pezizomycotina</taxon>
        <taxon>Dothideomycetes</taxon>
        <taxon>Pleosporomycetidae</taxon>
        <taxon>Pleosporales</taxon>
        <taxon>Massarineae</taxon>
        <taxon>Massarinaceae</taxon>
        <taxon>Massarina</taxon>
    </lineage>
</organism>
<protein>
    <submittedName>
        <fullName evidence="2">Uncharacterized protein</fullName>
    </submittedName>
</protein>
<dbReference type="OrthoDB" id="2110130at2759"/>
<name>A0A6A6RZM8_9PLEO</name>
<evidence type="ECO:0000313" key="2">
    <source>
        <dbReference type="EMBL" id="KAF2641029.1"/>
    </source>
</evidence>
<sequence length="175" mass="18374">MENTDANKIKAAIKKGDDNKKKKKLDVRMGIEVGLKAELRFPGALRVVSLIMGGDDGGVGLVPTSGSINRHPRANFGRFSQQVETHSTVASPGALWGRTAVEGQSPHKLAPGAAPEAEPGSESDDEGETGARYGTVYRMFKGSLQQLAGGVDRYSELAGRTAARLAKSQSQGPAA</sequence>
<reference evidence="2" key="1">
    <citation type="journal article" date="2020" name="Stud. Mycol.">
        <title>101 Dothideomycetes genomes: a test case for predicting lifestyles and emergence of pathogens.</title>
        <authorList>
            <person name="Haridas S."/>
            <person name="Albert R."/>
            <person name="Binder M."/>
            <person name="Bloem J."/>
            <person name="Labutti K."/>
            <person name="Salamov A."/>
            <person name="Andreopoulos B."/>
            <person name="Baker S."/>
            <person name="Barry K."/>
            <person name="Bills G."/>
            <person name="Bluhm B."/>
            <person name="Cannon C."/>
            <person name="Castanera R."/>
            <person name="Culley D."/>
            <person name="Daum C."/>
            <person name="Ezra D."/>
            <person name="Gonzalez J."/>
            <person name="Henrissat B."/>
            <person name="Kuo A."/>
            <person name="Liang C."/>
            <person name="Lipzen A."/>
            <person name="Lutzoni F."/>
            <person name="Magnuson J."/>
            <person name="Mondo S."/>
            <person name="Nolan M."/>
            <person name="Ohm R."/>
            <person name="Pangilinan J."/>
            <person name="Park H.-J."/>
            <person name="Ramirez L."/>
            <person name="Alfaro M."/>
            <person name="Sun H."/>
            <person name="Tritt A."/>
            <person name="Yoshinaga Y."/>
            <person name="Zwiers L.-H."/>
            <person name="Turgeon B."/>
            <person name="Goodwin S."/>
            <person name="Spatafora J."/>
            <person name="Crous P."/>
            <person name="Grigoriev I."/>
        </authorList>
    </citation>
    <scope>NUCLEOTIDE SEQUENCE</scope>
    <source>
        <strain evidence="2">CBS 473.64</strain>
    </source>
</reference>
<dbReference type="AlphaFoldDB" id="A0A6A6RZM8"/>
<dbReference type="EMBL" id="MU006783">
    <property type="protein sequence ID" value="KAF2641029.1"/>
    <property type="molecule type" value="Genomic_DNA"/>
</dbReference>
<evidence type="ECO:0000313" key="3">
    <source>
        <dbReference type="Proteomes" id="UP000799753"/>
    </source>
</evidence>
<feature type="region of interest" description="Disordered" evidence="1">
    <location>
        <begin position="104"/>
        <end position="132"/>
    </location>
</feature>
<dbReference type="Proteomes" id="UP000799753">
    <property type="component" value="Unassembled WGS sequence"/>
</dbReference>
<accession>A0A6A6RZM8</accession>
<keyword evidence="3" id="KW-1185">Reference proteome</keyword>
<feature type="compositionally biased region" description="Acidic residues" evidence="1">
    <location>
        <begin position="119"/>
        <end position="128"/>
    </location>
</feature>